<keyword evidence="3" id="KW-0677">Repeat</keyword>
<dbReference type="FunFam" id="3.30.160.60:FF:000100">
    <property type="entry name" value="Zinc finger 45-like"/>
    <property type="match status" value="1"/>
</dbReference>
<evidence type="ECO:0000259" key="8">
    <source>
        <dbReference type="PROSITE" id="PS50157"/>
    </source>
</evidence>
<evidence type="ECO:0000256" key="6">
    <source>
        <dbReference type="ARBA" id="ARBA00023242"/>
    </source>
</evidence>
<name>A0A670K467_PODMU</name>
<reference evidence="9" key="3">
    <citation type="submission" date="2025-09" db="UniProtKB">
        <authorList>
            <consortium name="Ensembl"/>
        </authorList>
    </citation>
    <scope>IDENTIFICATION</scope>
</reference>
<evidence type="ECO:0000256" key="4">
    <source>
        <dbReference type="ARBA" id="ARBA00022771"/>
    </source>
</evidence>
<keyword evidence="5" id="KW-0862">Zinc</keyword>
<dbReference type="PANTHER" id="PTHR24403">
    <property type="entry name" value="ZINC FINGER PROTEIN"/>
    <property type="match status" value="1"/>
</dbReference>
<sequence length="449" mass="51755">MQAKHSQNYQSPVFQCQYCSYQTKYKQALLNHENCKHTKQREFRCALCPYRTFSNTSLFFHKRKVHGYVPGDKGWQENYASKELEVTSTEVLLSYNLAMTLHAEPSPSLPRRHDKTKALVSEVQEEDGPQETFIMSLFGKQFCCPLCSKPFRSKRAVKIHQLEGHVEAHPTRLLERTKRMADSEGGDQQTNGQIICKEVGQERALKTHKKRGCLKLGEFRCTLCPFTSKVRCLRQHVRIKHEGEKPHKCPYCEFSTTRRYRLDAHQSLHTGVGRIACPTCGQTFGTNSKLRIHRLRVHEKKPTHFCPLCDYSGYIQNDITRHVNSCHQGELNFACAHCQARFSSETALKQHALRQHEEKVSYACPRCAFVCHSEATLKCLGTQELERATSVPLADKALQGHVFCSHDVKNRTSCSLPKAVCRGKQLAWSRFDRDFFHHNWIYESRHGDL</sequence>
<evidence type="ECO:0000313" key="10">
    <source>
        <dbReference type="Proteomes" id="UP000472272"/>
    </source>
</evidence>
<organism evidence="9 10">
    <name type="scientific">Podarcis muralis</name>
    <name type="common">Wall lizard</name>
    <name type="synonym">Lacerta muralis</name>
    <dbReference type="NCBI Taxonomy" id="64176"/>
    <lineage>
        <taxon>Eukaryota</taxon>
        <taxon>Metazoa</taxon>
        <taxon>Chordata</taxon>
        <taxon>Craniata</taxon>
        <taxon>Vertebrata</taxon>
        <taxon>Euteleostomi</taxon>
        <taxon>Lepidosauria</taxon>
        <taxon>Squamata</taxon>
        <taxon>Bifurcata</taxon>
        <taxon>Unidentata</taxon>
        <taxon>Episquamata</taxon>
        <taxon>Laterata</taxon>
        <taxon>Lacertibaenia</taxon>
        <taxon>Lacertidae</taxon>
        <taxon>Podarcis</taxon>
    </lineage>
</organism>
<keyword evidence="10" id="KW-1185">Reference proteome</keyword>
<dbReference type="Proteomes" id="UP000472272">
    <property type="component" value="Chromosome 1"/>
</dbReference>
<proteinExistence type="predicted"/>
<dbReference type="PROSITE" id="PS00028">
    <property type="entry name" value="ZINC_FINGER_C2H2_1"/>
    <property type="match status" value="3"/>
</dbReference>
<dbReference type="SUPFAM" id="SSF57667">
    <property type="entry name" value="beta-beta-alpha zinc fingers"/>
    <property type="match status" value="2"/>
</dbReference>
<feature type="domain" description="C2H2-type" evidence="8">
    <location>
        <begin position="275"/>
        <end position="303"/>
    </location>
</feature>
<gene>
    <name evidence="9" type="primary">ZNF142</name>
</gene>
<dbReference type="InterPro" id="IPR050688">
    <property type="entry name" value="Zinc_finger/UBP_domain"/>
</dbReference>
<keyword evidence="4 7" id="KW-0863">Zinc-finger</keyword>
<protein>
    <submittedName>
        <fullName evidence="9">Zinc finger protein 142</fullName>
    </submittedName>
</protein>
<keyword evidence="2" id="KW-0479">Metal-binding</keyword>
<dbReference type="PANTHER" id="PTHR24403:SF72">
    <property type="entry name" value="ZINC FINGER PROTEIN 142"/>
    <property type="match status" value="1"/>
</dbReference>
<reference evidence="9" key="2">
    <citation type="submission" date="2025-08" db="UniProtKB">
        <authorList>
            <consortium name="Ensembl"/>
        </authorList>
    </citation>
    <scope>IDENTIFICATION</scope>
</reference>
<feature type="domain" description="C2H2-type" evidence="8">
    <location>
        <begin position="14"/>
        <end position="42"/>
    </location>
</feature>
<dbReference type="Pfam" id="PF23612">
    <property type="entry name" value="zf-C2H2_ZN142"/>
    <property type="match status" value="1"/>
</dbReference>
<dbReference type="FunFam" id="3.30.160.60:FF:001516">
    <property type="entry name" value="Zinc finger protein 142"/>
    <property type="match status" value="1"/>
</dbReference>
<dbReference type="Pfam" id="PF23574">
    <property type="entry name" value="zf-C2H2_ZNF142_18"/>
    <property type="match status" value="1"/>
</dbReference>
<dbReference type="FunFam" id="3.30.160.60:FF:001657">
    <property type="entry name" value="Zinc finger protein 142"/>
    <property type="match status" value="1"/>
</dbReference>
<dbReference type="GO" id="GO:0008270">
    <property type="term" value="F:zinc ion binding"/>
    <property type="evidence" value="ECO:0007669"/>
    <property type="project" value="UniProtKB-KW"/>
</dbReference>
<feature type="domain" description="C2H2-type" evidence="8">
    <location>
        <begin position="247"/>
        <end position="271"/>
    </location>
</feature>
<dbReference type="SMART" id="SM00355">
    <property type="entry name" value="ZnF_C2H2"/>
    <property type="match status" value="8"/>
</dbReference>
<evidence type="ECO:0000256" key="3">
    <source>
        <dbReference type="ARBA" id="ARBA00022737"/>
    </source>
</evidence>
<feature type="domain" description="C2H2-type" evidence="8">
    <location>
        <begin position="333"/>
        <end position="361"/>
    </location>
</feature>
<dbReference type="OMA" id="DANYSCA"/>
<evidence type="ECO:0000313" key="9">
    <source>
        <dbReference type="Ensembl" id="ENSPMRP00000029732.1"/>
    </source>
</evidence>
<dbReference type="InterPro" id="IPR056438">
    <property type="entry name" value="Znf-C2H2_CTCF"/>
</dbReference>
<comment type="subcellular location">
    <subcellularLocation>
        <location evidence="1">Nucleus</location>
    </subcellularLocation>
</comment>
<dbReference type="InterPro" id="IPR057828">
    <property type="entry name" value="Znf_C2H2_ZNF142_13th"/>
</dbReference>
<evidence type="ECO:0000256" key="5">
    <source>
        <dbReference type="ARBA" id="ARBA00022833"/>
    </source>
</evidence>
<evidence type="ECO:0000256" key="1">
    <source>
        <dbReference type="ARBA" id="ARBA00004123"/>
    </source>
</evidence>
<accession>A0A670K467</accession>
<dbReference type="GO" id="GO:0045944">
    <property type="term" value="P:positive regulation of transcription by RNA polymerase II"/>
    <property type="evidence" value="ECO:0007669"/>
    <property type="project" value="TreeGrafter"/>
</dbReference>
<dbReference type="AlphaFoldDB" id="A0A670K467"/>
<dbReference type="GeneTree" id="ENSGT00940000163074"/>
<dbReference type="Ensembl" id="ENSPMRT00000031534.1">
    <property type="protein sequence ID" value="ENSPMRP00000029732.1"/>
    <property type="gene ID" value="ENSPMRG00000019149.1"/>
</dbReference>
<dbReference type="Pfam" id="PF23611">
    <property type="entry name" value="zf-C2H2_16"/>
    <property type="match status" value="1"/>
</dbReference>
<dbReference type="InterPro" id="IPR013087">
    <property type="entry name" value="Znf_C2H2_type"/>
</dbReference>
<dbReference type="InterPro" id="IPR057829">
    <property type="entry name" value="Znf_C2H2_ZN142_21/23"/>
</dbReference>
<dbReference type="GO" id="GO:0005634">
    <property type="term" value="C:nucleus"/>
    <property type="evidence" value="ECO:0007669"/>
    <property type="project" value="UniProtKB-SubCell"/>
</dbReference>
<evidence type="ECO:0000256" key="7">
    <source>
        <dbReference type="PROSITE-ProRule" id="PRU00042"/>
    </source>
</evidence>
<evidence type="ECO:0000256" key="2">
    <source>
        <dbReference type="ARBA" id="ARBA00022723"/>
    </source>
</evidence>
<dbReference type="PROSITE" id="PS50157">
    <property type="entry name" value="ZINC_FINGER_C2H2_2"/>
    <property type="match status" value="5"/>
</dbReference>
<keyword evidence="6" id="KW-0539">Nucleus</keyword>
<feature type="domain" description="C2H2-type" evidence="8">
    <location>
        <begin position="142"/>
        <end position="170"/>
    </location>
</feature>
<dbReference type="Gene3D" id="3.30.160.60">
    <property type="entry name" value="Classic Zinc Finger"/>
    <property type="match status" value="4"/>
</dbReference>
<reference evidence="9 10" key="1">
    <citation type="journal article" date="2019" name="Proc. Natl. Acad. Sci. U.S.A.">
        <title>Regulatory changes in pterin and carotenoid genes underlie balanced color polymorphisms in the wall lizard.</title>
        <authorList>
            <person name="Andrade P."/>
            <person name="Pinho C."/>
            <person name="Perez I de Lanuza G."/>
            <person name="Afonso S."/>
            <person name="Brejcha J."/>
            <person name="Rubin C.J."/>
            <person name="Wallerman O."/>
            <person name="Pereira P."/>
            <person name="Sabatino S.J."/>
            <person name="Bellati A."/>
            <person name="Pellitteri-Rosa D."/>
            <person name="Bosakova Z."/>
            <person name="Bunikis I."/>
            <person name="Carretero M.A."/>
            <person name="Feiner N."/>
            <person name="Marsik P."/>
            <person name="Pauperio F."/>
            <person name="Salvi D."/>
            <person name="Soler L."/>
            <person name="While G.M."/>
            <person name="Uller T."/>
            <person name="Font E."/>
            <person name="Andersson L."/>
            <person name="Carneiro M."/>
        </authorList>
    </citation>
    <scope>NUCLEOTIDE SEQUENCE</scope>
</reference>
<dbReference type="InterPro" id="IPR036236">
    <property type="entry name" value="Znf_C2H2_sf"/>
</dbReference>